<dbReference type="Pfam" id="PF11804">
    <property type="entry name" value="DUF3325"/>
    <property type="match status" value="1"/>
</dbReference>
<feature type="transmembrane region" description="Helical" evidence="1">
    <location>
        <begin position="89"/>
        <end position="106"/>
    </location>
</feature>
<evidence type="ECO:0000313" key="3">
    <source>
        <dbReference type="Proteomes" id="UP000244064"/>
    </source>
</evidence>
<proteinExistence type="predicted"/>
<accession>A0A2T5PCA9</accession>
<gene>
    <name evidence="2" type="ORF">DBO85_04250</name>
</gene>
<evidence type="ECO:0000313" key="2">
    <source>
        <dbReference type="EMBL" id="PTU75361.1"/>
    </source>
</evidence>
<dbReference type="EMBL" id="QASN01000007">
    <property type="protein sequence ID" value="PTU75361.1"/>
    <property type="molecule type" value="Genomic_DNA"/>
</dbReference>
<keyword evidence="1" id="KW-1133">Transmembrane helix</keyword>
<organism evidence="2 3">
    <name type="scientific">Pseudomonas mangrovi</name>
    <dbReference type="NCBI Taxonomy" id="2161748"/>
    <lineage>
        <taxon>Bacteria</taxon>
        <taxon>Pseudomonadati</taxon>
        <taxon>Pseudomonadota</taxon>
        <taxon>Gammaproteobacteria</taxon>
        <taxon>Pseudomonadales</taxon>
        <taxon>Pseudomonadaceae</taxon>
        <taxon>Pseudomonas</taxon>
    </lineage>
</organism>
<protein>
    <submittedName>
        <fullName evidence="2">DUF3325 domain-containing protein</fullName>
    </submittedName>
</protein>
<dbReference type="InterPro" id="IPR021762">
    <property type="entry name" value="DUF3325"/>
</dbReference>
<comment type="caution">
    <text evidence="2">The sequence shown here is derived from an EMBL/GenBank/DDBJ whole genome shotgun (WGS) entry which is preliminary data.</text>
</comment>
<dbReference type="Proteomes" id="UP000244064">
    <property type="component" value="Unassembled WGS sequence"/>
</dbReference>
<feature type="transmembrane region" description="Helical" evidence="1">
    <location>
        <begin position="65"/>
        <end position="83"/>
    </location>
</feature>
<sequence length="107" mass="11534">MMLLALALNLFGMGSLSMAMKRHHRQLWKGEPGRVRVVVLRLAAVLVILLALALCVVTTGAEQGVLLWLCLLMLAALVQGLLLAFRPHLVRYAAALLLLLGTGVALL</sequence>
<keyword evidence="3" id="KW-1185">Reference proteome</keyword>
<keyword evidence="1" id="KW-0812">Transmembrane</keyword>
<name>A0A2T5PCA9_9PSED</name>
<keyword evidence="1" id="KW-0472">Membrane</keyword>
<reference evidence="2 3" key="1">
    <citation type="submission" date="2018-04" db="EMBL/GenBank/DDBJ databases">
        <title>Pseudomonas sp. nov., isolated from mangrove soil.</title>
        <authorList>
            <person name="Chen C."/>
        </authorList>
    </citation>
    <scope>NUCLEOTIDE SEQUENCE [LARGE SCALE GENOMIC DNA]</scope>
    <source>
        <strain evidence="2 3">TC-11</strain>
    </source>
</reference>
<evidence type="ECO:0000256" key="1">
    <source>
        <dbReference type="SAM" id="Phobius"/>
    </source>
</evidence>
<feature type="transmembrane region" description="Helical" evidence="1">
    <location>
        <begin position="35"/>
        <end position="58"/>
    </location>
</feature>
<dbReference type="AlphaFoldDB" id="A0A2T5PCA9"/>
<dbReference type="RefSeq" id="WP_108105586.1">
    <property type="nucleotide sequence ID" value="NZ_QASN01000007.1"/>
</dbReference>